<dbReference type="PANTHER" id="PTHR30055:SF234">
    <property type="entry name" value="HTH-TYPE TRANSCRIPTIONAL REGULATOR BETI"/>
    <property type="match status" value="1"/>
</dbReference>
<evidence type="ECO:0000256" key="2">
    <source>
        <dbReference type="ARBA" id="ARBA00023015"/>
    </source>
</evidence>
<keyword evidence="1" id="KW-0678">Repressor</keyword>
<protein>
    <submittedName>
        <fullName evidence="7">TetR/AcrR family transcriptional regulator</fullName>
    </submittedName>
</protein>
<feature type="DNA-binding region" description="H-T-H motif" evidence="5">
    <location>
        <begin position="31"/>
        <end position="50"/>
    </location>
</feature>
<keyword evidence="4" id="KW-0804">Transcription</keyword>
<organism evidence="7 8">
    <name type="scientific">Nocardioides dubius</name>
    <dbReference type="NCBI Taxonomy" id="317019"/>
    <lineage>
        <taxon>Bacteria</taxon>
        <taxon>Bacillati</taxon>
        <taxon>Actinomycetota</taxon>
        <taxon>Actinomycetes</taxon>
        <taxon>Propionibacteriales</taxon>
        <taxon>Nocardioidaceae</taxon>
        <taxon>Nocardioides</taxon>
    </lineage>
</organism>
<dbReference type="Gene3D" id="1.10.357.10">
    <property type="entry name" value="Tetracycline Repressor, domain 2"/>
    <property type="match status" value="1"/>
</dbReference>
<dbReference type="InterPro" id="IPR039538">
    <property type="entry name" value="BetI_C"/>
</dbReference>
<dbReference type="Pfam" id="PF00440">
    <property type="entry name" value="TetR_N"/>
    <property type="match status" value="1"/>
</dbReference>
<keyword evidence="3 5" id="KW-0238">DNA-binding</keyword>
<evidence type="ECO:0000256" key="5">
    <source>
        <dbReference type="PROSITE-ProRule" id="PRU00335"/>
    </source>
</evidence>
<dbReference type="PROSITE" id="PS50977">
    <property type="entry name" value="HTH_TETR_2"/>
    <property type="match status" value="1"/>
</dbReference>
<dbReference type="SUPFAM" id="SSF46689">
    <property type="entry name" value="Homeodomain-like"/>
    <property type="match status" value="1"/>
</dbReference>
<evidence type="ECO:0000313" key="8">
    <source>
        <dbReference type="Proteomes" id="UP001501581"/>
    </source>
</evidence>
<dbReference type="Proteomes" id="UP001501581">
    <property type="component" value="Unassembled WGS sequence"/>
</dbReference>
<dbReference type="InterPro" id="IPR036271">
    <property type="entry name" value="Tet_transcr_reg_TetR-rel_C_sf"/>
</dbReference>
<keyword evidence="2" id="KW-0805">Transcription regulation</keyword>
<evidence type="ECO:0000313" key="7">
    <source>
        <dbReference type="EMBL" id="GAA1106275.1"/>
    </source>
</evidence>
<proteinExistence type="predicted"/>
<dbReference type="InterPro" id="IPR009057">
    <property type="entry name" value="Homeodomain-like_sf"/>
</dbReference>
<gene>
    <name evidence="7" type="ORF">GCM10009668_27380</name>
</gene>
<evidence type="ECO:0000256" key="1">
    <source>
        <dbReference type="ARBA" id="ARBA00022491"/>
    </source>
</evidence>
<name>A0ABP4EET1_9ACTN</name>
<dbReference type="EMBL" id="BAAALG010000011">
    <property type="protein sequence ID" value="GAA1106275.1"/>
    <property type="molecule type" value="Genomic_DNA"/>
</dbReference>
<dbReference type="InterPro" id="IPR050109">
    <property type="entry name" value="HTH-type_TetR-like_transc_reg"/>
</dbReference>
<keyword evidence="8" id="KW-1185">Reference proteome</keyword>
<reference evidence="8" key="1">
    <citation type="journal article" date="2019" name="Int. J. Syst. Evol. Microbiol.">
        <title>The Global Catalogue of Microorganisms (GCM) 10K type strain sequencing project: providing services to taxonomists for standard genome sequencing and annotation.</title>
        <authorList>
            <consortium name="The Broad Institute Genomics Platform"/>
            <consortium name="The Broad Institute Genome Sequencing Center for Infectious Disease"/>
            <person name="Wu L."/>
            <person name="Ma J."/>
        </authorList>
    </citation>
    <scope>NUCLEOTIDE SEQUENCE [LARGE SCALE GENOMIC DNA]</scope>
    <source>
        <strain evidence="8">JCM 13008</strain>
    </source>
</reference>
<dbReference type="PANTHER" id="PTHR30055">
    <property type="entry name" value="HTH-TYPE TRANSCRIPTIONAL REGULATOR RUTR"/>
    <property type="match status" value="1"/>
</dbReference>
<evidence type="ECO:0000256" key="4">
    <source>
        <dbReference type="ARBA" id="ARBA00023163"/>
    </source>
</evidence>
<comment type="caution">
    <text evidence="7">The sequence shown here is derived from an EMBL/GenBank/DDBJ whole genome shotgun (WGS) entry which is preliminary data.</text>
</comment>
<evidence type="ECO:0000259" key="6">
    <source>
        <dbReference type="PROSITE" id="PS50977"/>
    </source>
</evidence>
<evidence type="ECO:0000256" key="3">
    <source>
        <dbReference type="ARBA" id="ARBA00023125"/>
    </source>
</evidence>
<accession>A0ABP4EET1</accession>
<dbReference type="InterPro" id="IPR001647">
    <property type="entry name" value="HTH_TetR"/>
</dbReference>
<dbReference type="SUPFAM" id="SSF48498">
    <property type="entry name" value="Tetracyclin repressor-like, C-terminal domain"/>
    <property type="match status" value="1"/>
</dbReference>
<sequence length="197" mass="21676">MARPSVEAQRREEIMRSACAQIAAKGVLGLRVSDVAKGAGVSPGIVHYYFETKFELIRAAFEDNFTRSLDRRAVIFDDKDAHAAETLHAIVESYLPVGAETIEAWNVWIELWAAALQDEALAEVNDRAYSRWASMIEAVVARGQERGELVSEDSALVADSLMGLIDGLSVQVLLSSHGMTVERMRAICHRLVDSIST</sequence>
<feature type="domain" description="HTH tetR-type" evidence="6">
    <location>
        <begin position="8"/>
        <end position="68"/>
    </location>
</feature>
<dbReference type="Pfam" id="PF13977">
    <property type="entry name" value="TetR_C_6"/>
    <property type="match status" value="1"/>
</dbReference>